<evidence type="ECO:0000256" key="1">
    <source>
        <dbReference type="SAM" id="Phobius"/>
    </source>
</evidence>
<keyword evidence="1" id="KW-0812">Transmembrane</keyword>
<feature type="transmembrane region" description="Helical" evidence="1">
    <location>
        <begin position="77"/>
        <end position="98"/>
    </location>
</feature>
<gene>
    <name evidence="2" type="ORF">P872_09805</name>
</gene>
<dbReference type="AlphaFoldDB" id="U5BY54"/>
<evidence type="ECO:0000313" key="3">
    <source>
        <dbReference type="Proteomes" id="UP000016843"/>
    </source>
</evidence>
<protein>
    <recommendedName>
        <fullName evidence="4">Competence protein</fullName>
    </recommendedName>
</protein>
<name>U5BY54_9BACT</name>
<dbReference type="Proteomes" id="UP000016843">
    <property type="component" value="Unassembled WGS sequence"/>
</dbReference>
<keyword evidence="1" id="KW-0472">Membrane</keyword>
<accession>U5BY54</accession>
<keyword evidence="1" id="KW-1133">Transmembrane helix</keyword>
<proteinExistence type="predicted"/>
<sequence length="144" mass="16698">MEQDWKNIPFLFFYWVLFLKSRKSKTKINLMETIKSGSIDALYERIETFGKTTLELSKLKTVAITSKIMTTLVARMGLMLMVSMFLLVSSVGLSLYLGDLLGKLYYGFFVVGAFYFLISIIFYFFLHKWVEKPVSNLLISQILD</sequence>
<evidence type="ECO:0000313" key="2">
    <source>
        <dbReference type="EMBL" id="ERM81571.1"/>
    </source>
</evidence>
<reference evidence="2 3" key="1">
    <citation type="journal article" date="2013" name="Genome Announc.">
        <title>Draft Genome Sequence of the Psychrophilic and Alkaliphilic Rhodonellum psychrophilum Strain GCM71T.</title>
        <authorList>
            <person name="Hauptmann A.L."/>
            <person name="Glaring M.A."/>
            <person name="Hallin P.F."/>
            <person name="Prieme A."/>
            <person name="Stougaard P."/>
        </authorList>
    </citation>
    <scope>NUCLEOTIDE SEQUENCE [LARGE SCALE GENOMIC DNA]</scope>
    <source>
        <strain evidence="2 3">GCM71</strain>
    </source>
</reference>
<organism evidence="2 3">
    <name type="scientific">Rhodonellum psychrophilum GCM71 = DSM 17998</name>
    <dbReference type="NCBI Taxonomy" id="1123057"/>
    <lineage>
        <taxon>Bacteria</taxon>
        <taxon>Pseudomonadati</taxon>
        <taxon>Bacteroidota</taxon>
        <taxon>Cytophagia</taxon>
        <taxon>Cytophagales</taxon>
        <taxon>Cytophagaceae</taxon>
        <taxon>Rhodonellum</taxon>
    </lineage>
</organism>
<feature type="transmembrane region" description="Helical" evidence="1">
    <location>
        <begin position="104"/>
        <end position="126"/>
    </location>
</feature>
<comment type="caution">
    <text evidence="2">The sequence shown here is derived from an EMBL/GenBank/DDBJ whole genome shotgun (WGS) entry which is preliminary data.</text>
</comment>
<keyword evidence="3" id="KW-1185">Reference proteome</keyword>
<evidence type="ECO:0008006" key="4">
    <source>
        <dbReference type="Google" id="ProtNLM"/>
    </source>
</evidence>
<dbReference type="eggNOG" id="ENOG5033623">
    <property type="taxonomic scope" value="Bacteria"/>
</dbReference>
<dbReference type="EMBL" id="AWXR01000047">
    <property type="protein sequence ID" value="ERM81571.1"/>
    <property type="molecule type" value="Genomic_DNA"/>
</dbReference>